<comment type="caution">
    <text evidence="2">The sequence shown here is derived from an EMBL/GenBank/DDBJ whole genome shotgun (WGS) entry which is preliminary data.</text>
</comment>
<dbReference type="PROSITE" id="PS50263">
    <property type="entry name" value="CN_HYDROLASE"/>
    <property type="match status" value="1"/>
</dbReference>
<dbReference type="GO" id="GO:0006541">
    <property type="term" value="P:glutamine metabolic process"/>
    <property type="evidence" value="ECO:0007669"/>
    <property type="project" value="TreeGrafter"/>
</dbReference>
<gene>
    <name evidence="2" type="ORF">CDL12_23432</name>
</gene>
<evidence type="ECO:0000259" key="1">
    <source>
        <dbReference type="PROSITE" id="PS50263"/>
    </source>
</evidence>
<feature type="domain" description="CN hydrolase" evidence="1">
    <location>
        <begin position="1"/>
        <end position="221"/>
    </location>
</feature>
<dbReference type="SUPFAM" id="SSF56317">
    <property type="entry name" value="Carbon-nitrogen hydrolase"/>
    <property type="match status" value="1"/>
</dbReference>
<accession>A0A2G9GFR9</accession>
<dbReference type="GO" id="GO:0005739">
    <property type="term" value="C:mitochondrion"/>
    <property type="evidence" value="ECO:0007669"/>
    <property type="project" value="TreeGrafter"/>
</dbReference>
<dbReference type="Gene3D" id="3.60.110.10">
    <property type="entry name" value="Carbon-nitrogen hydrolase"/>
    <property type="match status" value="1"/>
</dbReference>
<evidence type="ECO:0000313" key="2">
    <source>
        <dbReference type="EMBL" id="PIN04035.1"/>
    </source>
</evidence>
<dbReference type="InterPro" id="IPR003010">
    <property type="entry name" value="C-N_Hydrolase"/>
</dbReference>
<dbReference type="PANTHER" id="PTHR23088">
    <property type="entry name" value="NITRILASE-RELATED"/>
    <property type="match status" value="1"/>
</dbReference>
<dbReference type="GO" id="GO:0050152">
    <property type="term" value="F:omega-amidase activity"/>
    <property type="evidence" value="ECO:0007669"/>
    <property type="project" value="UniProtKB-EC"/>
</dbReference>
<dbReference type="EMBL" id="NKXS01005296">
    <property type="protein sequence ID" value="PIN04035.1"/>
    <property type="molecule type" value="Genomic_DNA"/>
</dbReference>
<sequence length="228" mass="25834">MCNCPYSTDYCEGFTENFDDQDSASSSEILSEVACQEEITIVGGSMPEWSEGHLHNTCCLFAPNGWLLAKHRKIHMVNVDIPGDISFNGSDTYSVGRFMHFTENYVGRSGRGICHDIRFPQLAMVYRYRGFFVRTHFHLICYRGAFTISTGEALWKLEQRAKPTLLSYYFLRLLYVTTCSPSRDSAGSHRIWGHSTLVNLLGEVIATLGQDETIEIAEVDYAATQRTR</sequence>
<name>A0A2G9GFR9_9LAMI</name>
<dbReference type="AlphaFoldDB" id="A0A2G9GFR9"/>
<dbReference type="STRING" id="429701.A0A2G9GFR9"/>
<keyword evidence="2" id="KW-0378">Hydrolase</keyword>
<dbReference type="PANTHER" id="PTHR23088:SF53">
    <property type="entry name" value="OS06G0206000 PROTEIN"/>
    <property type="match status" value="1"/>
</dbReference>
<evidence type="ECO:0000313" key="3">
    <source>
        <dbReference type="Proteomes" id="UP000231279"/>
    </source>
</evidence>
<dbReference type="InterPro" id="IPR036526">
    <property type="entry name" value="C-N_Hydrolase_sf"/>
</dbReference>
<dbReference type="EC" id="3.5.1.3" evidence="2"/>
<protein>
    <submittedName>
        <fullName evidence="2">Carbon-nitrogen hydrolase</fullName>
        <ecNumber evidence="2">3.5.1.3</ecNumber>
    </submittedName>
</protein>
<dbReference type="OrthoDB" id="10250282at2759"/>
<dbReference type="GO" id="GO:0006528">
    <property type="term" value="P:asparagine metabolic process"/>
    <property type="evidence" value="ECO:0007669"/>
    <property type="project" value="TreeGrafter"/>
</dbReference>
<dbReference type="Pfam" id="PF00795">
    <property type="entry name" value="CN_hydrolase"/>
    <property type="match status" value="1"/>
</dbReference>
<dbReference type="Proteomes" id="UP000231279">
    <property type="component" value="Unassembled WGS sequence"/>
</dbReference>
<keyword evidence="3" id="KW-1185">Reference proteome</keyword>
<organism evidence="2 3">
    <name type="scientific">Handroanthus impetiginosus</name>
    <dbReference type="NCBI Taxonomy" id="429701"/>
    <lineage>
        <taxon>Eukaryota</taxon>
        <taxon>Viridiplantae</taxon>
        <taxon>Streptophyta</taxon>
        <taxon>Embryophyta</taxon>
        <taxon>Tracheophyta</taxon>
        <taxon>Spermatophyta</taxon>
        <taxon>Magnoliopsida</taxon>
        <taxon>eudicotyledons</taxon>
        <taxon>Gunneridae</taxon>
        <taxon>Pentapetalae</taxon>
        <taxon>asterids</taxon>
        <taxon>lamiids</taxon>
        <taxon>Lamiales</taxon>
        <taxon>Bignoniaceae</taxon>
        <taxon>Crescentiina</taxon>
        <taxon>Tabebuia alliance</taxon>
        <taxon>Handroanthus</taxon>
    </lineage>
</organism>
<reference evidence="3" key="1">
    <citation type="journal article" date="2018" name="Gigascience">
        <title>Genome assembly of the Pink Ipe (Handroanthus impetiginosus, Bignoniaceae), a highly valued, ecologically keystone Neotropical timber forest tree.</title>
        <authorList>
            <person name="Silva-Junior O.B."/>
            <person name="Grattapaglia D."/>
            <person name="Novaes E."/>
            <person name="Collevatti R.G."/>
        </authorList>
    </citation>
    <scope>NUCLEOTIDE SEQUENCE [LARGE SCALE GENOMIC DNA]</scope>
    <source>
        <strain evidence="3">cv. UFG-1</strain>
    </source>
</reference>
<proteinExistence type="predicted"/>
<dbReference type="GO" id="GO:0006107">
    <property type="term" value="P:oxaloacetate metabolic process"/>
    <property type="evidence" value="ECO:0007669"/>
    <property type="project" value="TreeGrafter"/>
</dbReference>